<accession>A0A7W8N493</accession>
<dbReference type="InterPro" id="IPR002934">
    <property type="entry name" value="Polymerase_NTP_transf_dom"/>
</dbReference>
<protein>
    <submittedName>
        <fullName evidence="2">Nucleotidyltransferase</fullName>
    </submittedName>
</protein>
<dbReference type="AlphaFoldDB" id="A0A7W8N493"/>
<dbReference type="Gene3D" id="3.30.460.10">
    <property type="entry name" value="Beta Polymerase, domain 2"/>
    <property type="match status" value="1"/>
</dbReference>
<dbReference type="InterPro" id="IPR011991">
    <property type="entry name" value="ArsR-like_HTH"/>
</dbReference>
<dbReference type="Gene3D" id="1.10.10.10">
    <property type="entry name" value="Winged helix-like DNA-binding domain superfamily/Winged helix DNA-binding domain"/>
    <property type="match status" value="1"/>
</dbReference>
<dbReference type="Proteomes" id="UP000569092">
    <property type="component" value="Unassembled WGS sequence"/>
</dbReference>
<dbReference type="PROSITE" id="PS50987">
    <property type="entry name" value="HTH_ARSR_2"/>
    <property type="match status" value="1"/>
</dbReference>
<dbReference type="InterPro" id="IPR001845">
    <property type="entry name" value="HTH_ArsR_DNA-bd_dom"/>
</dbReference>
<evidence type="ECO:0000313" key="3">
    <source>
        <dbReference type="Proteomes" id="UP000569092"/>
    </source>
</evidence>
<dbReference type="GO" id="GO:0003700">
    <property type="term" value="F:DNA-binding transcription factor activity"/>
    <property type="evidence" value="ECO:0007669"/>
    <property type="project" value="InterPro"/>
</dbReference>
<sequence>MIALRSKLRRALLTHYLVNRAASHYVRELAALLHVDPTNLSRELSRLEEEGLFRSELRGNQKYYSLNKKYPLLKEVFTILQRTIGVVPAVSEALRKIPGIQAAYLYGSFAKGEEDTASDIDVLIVGKPEAGELASAAGRLEKLLNREVNYTVIVDQELKRKLAGHDPFLSDIWNGKRVELIAA</sequence>
<dbReference type="Pfam" id="PF01909">
    <property type="entry name" value="NTP_transf_2"/>
    <property type="match status" value="1"/>
</dbReference>
<comment type="caution">
    <text evidence="2">The sequence shown here is derived from an EMBL/GenBank/DDBJ whole genome shotgun (WGS) entry which is preliminary data.</text>
</comment>
<feature type="domain" description="HTH arsR-type" evidence="1">
    <location>
        <begin position="1"/>
        <end position="91"/>
    </location>
</feature>
<dbReference type="GO" id="GO:0016740">
    <property type="term" value="F:transferase activity"/>
    <property type="evidence" value="ECO:0007669"/>
    <property type="project" value="UniProtKB-KW"/>
</dbReference>
<name>A0A7W8N493_9BACT</name>
<proteinExistence type="predicted"/>
<evidence type="ECO:0000313" key="2">
    <source>
        <dbReference type="EMBL" id="MBB5343336.1"/>
    </source>
</evidence>
<gene>
    <name evidence="2" type="ORF">HDF10_001311</name>
</gene>
<evidence type="ECO:0000259" key="1">
    <source>
        <dbReference type="PROSITE" id="PS50987"/>
    </source>
</evidence>
<organism evidence="2 3">
    <name type="scientific">Tunturiibacter lichenicola</name>
    <dbReference type="NCBI Taxonomy" id="2051959"/>
    <lineage>
        <taxon>Bacteria</taxon>
        <taxon>Pseudomonadati</taxon>
        <taxon>Acidobacteriota</taxon>
        <taxon>Terriglobia</taxon>
        <taxon>Terriglobales</taxon>
        <taxon>Acidobacteriaceae</taxon>
        <taxon>Tunturiibacter</taxon>
    </lineage>
</organism>
<reference evidence="2 3" key="1">
    <citation type="submission" date="2020-08" db="EMBL/GenBank/DDBJ databases">
        <title>Genomic Encyclopedia of Type Strains, Phase IV (KMG-V): Genome sequencing to study the core and pangenomes of soil and plant-associated prokaryotes.</title>
        <authorList>
            <person name="Whitman W."/>
        </authorList>
    </citation>
    <scope>NUCLEOTIDE SEQUENCE [LARGE SCALE GENOMIC DNA]</scope>
    <source>
        <strain evidence="2 3">M8US30</strain>
    </source>
</reference>
<dbReference type="InterPro" id="IPR043519">
    <property type="entry name" value="NT_sf"/>
</dbReference>
<dbReference type="SUPFAM" id="SSF46785">
    <property type="entry name" value="Winged helix' DNA-binding domain"/>
    <property type="match status" value="1"/>
</dbReference>
<dbReference type="EMBL" id="JACHDZ010000002">
    <property type="protein sequence ID" value="MBB5343336.1"/>
    <property type="molecule type" value="Genomic_DNA"/>
</dbReference>
<dbReference type="CDD" id="cd00090">
    <property type="entry name" value="HTH_ARSR"/>
    <property type="match status" value="1"/>
</dbReference>
<dbReference type="InterPro" id="IPR036390">
    <property type="entry name" value="WH_DNA-bd_sf"/>
</dbReference>
<dbReference type="CDD" id="cd05403">
    <property type="entry name" value="NT_KNTase_like"/>
    <property type="match status" value="1"/>
</dbReference>
<dbReference type="SUPFAM" id="SSF81301">
    <property type="entry name" value="Nucleotidyltransferase"/>
    <property type="match status" value="1"/>
</dbReference>
<dbReference type="InterPro" id="IPR036388">
    <property type="entry name" value="WH-like_DNA-bd_sf"/>
</dbReference>